<sequence>MGPLVSSPAAAKQLACALPQGLPKCYLLEGVRILEQRQTDMVLRGSSDFLAAQRLSNAPTFWRLVCDWPAAMIHDTRTKPGQAPSSSSSESQTPAGQLSATTCSTADGLLLMLFFALCAVLRGEAVASCMMLDGFNVHVDQQHNAAEERTAFLRHPADTVLTKQAKPV</sequence>
<evidence type="ECO:0000313" key="2">
    <source>
        <dbReference type="EMBL" id="KKO96529.1"/>
    </source>
</evidence>
<reference evidence="3" key="1">
    <citation type="journal article" date="2015" name="Genome Announc.">
        <title>Draft whole-genome sequence of the biocontrol agent Trichoderma harzianum T6776.</title>
        <authorList>
            <person name="Baroncelli R."/>
            <person name="Piaggeschi G."/>
            <person name="Fiorini L."/>
            <person name="Bertolini E."/>
            <person name="Zapparata A."/>
            <person name="Pe M.E."/>
            <person name="Sarrocco S."/>
            <person name="Vannacci G."/>
        </authorList>
    </citation>
    <scope>NUCLEOTIDE SEQUENCE [LARGE SCALE GENOMIC DNA]</scope>
    <source>
        <strain evidence="3">T6776</strain>
    </source>
</reference>
<comment type="caution">
    <text evidence="2">The sequence shown here is derived from an EMBL/GenBank/DDBJ whole genome shotgun (WGS) entry which is preliminary data.</text>
</comment>
<gene>
    <name evidence="2" type="ORF">THAR02_11368</name>
</gene>
<organism evidence="2 3">
    <name type="scientific">Trichoderma harzianum</name>
    <name type="common">Hypocrea lixii</name>
    <dbReference type="NCBI Taxonomy" id="5544"/>
    <lineage>
        <taxon>Eukaryota</taxon>
        <taxon>Fungi</taxon>
        <taxon>Dikarya</taxon>
        <taxon>Ascomycota</taxon>
        <taxon>Pezizomycotina</taxon>
        <taxon>Sordariomycetes</taxon>
        <taxon>Hypocreomycetidae</taxon>
        <taxon>Hypocreales</taxon>
        <taxon>Hypocreaceae</taxon>
        <taxon>Trichoderma</taxon>
    </lineage>
</organism>
<protein>
    <submittedName>
        <fullName evidence="2">Uncharacterized protein</fullName>
    </submittedName>
</protein>
<dbReference type="Proteomes" id="UP000034112">
    <property type="component" value="Unassembled WGS sequence"/>
</dbReference>
<evidence type="ECO:0000313" key="3">
    <source>
        <dbReference type="Proteomes" id="UP000034112"/>
    </source>
</evidence>
<feature type="region of interest" description="Disordered" evidence="1">
    <location>
        <begin position="76"/>
        <end position="98"/>
    </location>
</feature>
<dbReference type="OrthoDB" id="10626127at2759"/>
<dbReference type="EMBL" id="JOKZ01000869">
    <property type="protein sequence ID" value="KKO96529.1"/>
    <property type="molecule type" value="Genomic_DNA"/>
</dbReference>
<evidence type="ECO:0000256" key="1">
    <source>
        <dbReference type="SAM" id="MobiDB-lite"/>
    </source>
</evidence>
<dbReference type="AlphaFoldDB" id="A0A0F9WVM9"/>
<proteinExistence type="predicted"/>
<accession>A0A0F9WVM9</accession>
<name>A0A0F9WVM9_TRIHA</name>